<dbReference type="InterPro" id="IPR003439">
    <property type="entry name" value="ABC_transporter-like_ATP-bd"/>
</dbReference>
<dbReference type="CDD" id="cd03224">
    <property type="entry name" value="ABC_TM1139_LivF_branched"/>
    <property type="match status" value="1"/>
</dbReference>
<dbReference type="AlphaFoldDB" id="A0A381SD12"/>
<dbReference type="GO" id="GO:0016887">
    <property type="term" value="F:ATP hydrolysis activity"/>
    <property type="evidence" value="ECO:0007669"/>
    <property type="project" value="InterPro"/>
</dbReference>
<dbReference type="PROSITE" id="PS50893">
    <property type="entry name" value="ABC_TRANSPORTER_2"/>
    <property type="match status" value="1"/>
</dbReference>
<reference evidence="7" key="1">
    <citation type="submission" date="2018-05" db="EMBL/GenBank/DDBJ databases">
        <authorList>
            <person name="Lanie J.A."/>
            <person name="Ng W.-L."/>
            <person name="Kazmierczak K.M."/>
            <person name="Andrzejewski T.M."/>
            <person name="Davidsen T.M."/>
            <person name="Wayne K.J."/>
            <person name="Tettelin H."/>
            <person name="Glass J.I."/>
            <person name="Rusch D."/>
            <person name="Podicherti R."/>
            <person name="Tsui H.-C.T."/>
            <person name="Winkler M.E."/>
        </authorList>
    </citation>
    <scope>NUCLEOTIDE SEQUENCE</scope>
</reference>
<comment type="similarity">
    <text evidence="1">Belongs to the ABC transporter superfamily.</text>
</comment>
<dbReference type="GO" id="GO:0005524">
    <property type="term" value="F:ATP binding"/>
    <property type="evidence" value="ECO:0007669"/>
    <property type="project" value="UniProtKB-KW"/>
</dbReference>
<evidence type="ECO:0000259" key="6">
    <source>
        <dbReference type="PROSITE" id="PS50893"/>
    </source>
</evidence>
<dbReference type="InterPro" id="IPR003593">
    <property type="entry name" value="AAA+_ATPase"/>
</dbReference>
<keyword evidence="2" id="KW-0813">Transport</keyword>
<name>A0A381SD12_9ZZZZ</name>
<dbReference type="SUPFAM" id="SSF52540">
    <property type="entry name" value="P-loop containing nucleoside triphosphate hydrolases"/>
    <property type="match status" value="1"/>
</dbReference>
<dbReference type="EMBL" id="UINC01002659">
    <property type="protein sequence ID" value="SUZ99013.1"/>
    <property type="molecule type" value="Genomic_DNA"/>
</dbReference>
<evidence type="ECO:0000256" key="1">
    <source>
        <dbReference type="ARBA" id="ARBA00005417"/>
    </source>
</evidence>
<organism evidence="7">
    <name type="scientific">marine metagenome</name>
    <dbReference type="NCBI Taxonomy" id="408172"/>
    <lineage>
        <taxon>unclassified sequences</taxon>
        <taxon>metagenomes</taxon>
        <taxon>ecological metagenomes</taxon>
    </lineage>
</organism>
<evidence type="ECO:0000256" key="5">
    <source>
        <dbReference type="ARBA" id="ARBA00022970"/>
    </source>
</evidence>
<keyword evidence="3" id="KW-0547">Nucleotide-binding</keyword>
<dbReference type="InterPro" id="IPR017871">
    <property type="entry name" value="ABC_transporter-like_CS"/>
</dbReference>
<evidence type="ECO:0000256" key="3">
    <source>
        <dbReference type="ARBA" id="ARBA00022741"/>
    </source>
</evidence>
<feature type="domain" description="ABC transporter" evidence="6">
    <location>
        <begin position="1"/>
        <end position="210"/>
    </location>
</feature>
<protein>
    <recommendedName>
        <fullName evidence="6">ABC transporter domain-containing protein</fullName>
    </recommendedName>
</protein>
<evidence type="ECO:0000256" key="4">
    <source>
        <dbReference type="ARBA" id="ARBA00022840"/>
    </source>
</evidence>
<sequence>MVNTGELVTIIGPNGSGKSTLMKTILGLLTPTDGQILFENESIVGYSPETIVRKGISYVPQSNNVFPSLTITENLEMGAFLRQGDCRPRISEILDLFPDLRGKEKEAAGRLSGGQRQMLALARALMLDPNLLLLDEPTAGLAPMMIDSVFERVKEINNAGIAIMLVEQNAKDALTISNRAYVLAAGQNQLEGKGEELLHDPEVARLYLGG</sequence>
<evidence type="ECO:0000256" key="2">
    <source>
        <dbReference type="ARBA" id="ARBA00022448"/>
    </source>
</evidence>
<dbReference type="GO" id="GO:0015807">
    <property type="term" value="P:L-amino acid transport"/>
    <property type="evidence" value="ECO:0007669"/>
    <property type="project" value="TreeGrafter"/>
</dbReference>
<dbReference type="Pfam" id="PF00005">
    <property type="entry name" value="ABC_tran"/>
    <property type="match status" value="1"/>
</dbReference>
<dbReference type="PANTHER" id="PTHR43820">
    <property type="entry name" value="HIGH-AFFINITY BRANCHED-CHAIN AMINO ACID TRANSPORT ATP-BINDING PROTEIN LIVF"/>
    <property type="match status" value="1"/>
</dbReference>
<accession>A0A381SD12</accession>
<dbReference type="PANTHER" id="PTHR43820:SF4">
    <property type="entry name" value="HIGH-AFFINITY BRANCHED-CHAIN AMINO ACID TRANSPORT ATP-BINDING PROTEIN LIVF"/>
    <property type="match status" value="1"/>
</dbReference>
<evidence type="ECO:0000313" key="7">
    <source>
        <dbReference type="EMBL" id="SUZ99013.1"/>
    </source>
</evidence>
<dbReference type="Gene3D" id="3.40.50.300">
    <property type="entry name" value="P-loop containing nucleotide triphosphate hydrolases"/>
    <property type="match status" value="1"/>
</dbReference>
<dbReference type="InterPro" id="IPR052156">
    <property type="entry name" value="BCAA_Transport_ATP-bd_LivF"/>
</dbReference>
<gene>
    <name evidence="7" type="ORF">METZ01_LOCUS51867</name>
</gene>
<dbReference type="PROSITE" id="PS00211">
    <property type="entry name" value="ABC_TRANSPORTER_1"/>
    <property type="match status" value="1"/>
</dbReference>
<dbReference type="InterPro" id="IPR027417">
    <property type="entry name" value="P-loop_NTPase"/>
</dbReference>
<keyword evidence="5" id="KW-0029">Amino-acid transport</keyword>
<keyword evidence="4" id="KW-0067">ATP-binding</keyword>
<dbReference type="GO" id="GO:0015658">
    <property type="term" value="F:branched-chain amino acid transmembrane transporter activity"/>
    <property type="evidence" value="ECO:0007669"/>
    <property type="project" value="TreeGrafter"/>
</dbReference>
<dbReference type="SMART" id="SM00382">
    <property type="entry name" value="AAA"/>
    <property type="match status" value="1"/>
</dbReference>
<proteinExistence type="inferred from homology"/>